<evidence type="ECO:0000313" key="7">
    <source>
        <dbReference type="Proteomes" id="UP000625316"/>
    </source>
</evidence>
<keyword evidence="4" id="KW-0131">Cell cycle</keyword>
<dbReference type="AlphaFoldDB" id="A0A928VHC6"/>
<gene>
    <name evidence="6" type="primary">scpB</name>
    <name evidence="6" type="ORF">IQ266_01105</name>
</gene>
<keyword evidence="3" id="KW-0159">Chromosome partition</keyword>
<dbReference type="Pfam" id="PF04079">
    <property type="entry name" value="SMC_ScpB"/>
    <property type="match status" value="1"/>
</dbReference>
<dbReference type="PANTHER" id="PTHR34298:SF2">
    <property type="entry name" value="SEGREGATION AND CONDENSATION PROTEIN B"/>
    <property type="match status" value="1"/>
</dbReference>
<evidence type="ECO:0000313" key="6">
    <source>
        <dbReference type="EMBL" id="MBE9028350.1"/>
    </source>
</evidence>
<proteinExistence type="predicted"/>
<dbReference type="InterPro" id="IPR036388">
    <property type="entry name" value="WH-like_DNA-bd_sf"/>
</dbReference>
<dbReference type="SUPFAM" id="SSF46785">
    <property type="entry name" value="Winged helix' DNA-binding domain"/>
    <property type="match status" value="2"/>
</dbReference>
<sequence>MARLATTIEAILYLKAQALTLAEIAELACCDRDDAEEGLLELMADYAHRETALEVIETPNGYSLQLREDFQNLVQNLIPADIGKGALRTLAVIALKGPMIQTDLINLRGSTAYDHVRDLVEKGFVRKRRRSDGRSFWLQVTDKFHQYFQLNQLPGNIDQLLGESSSNTTKVQSASASKPEAAVESDEATETEAPTLADASDHNADGEVTDAEAHETATNESAPPAPPTVVGTISDEVLEREEQLYESELEADTITPDTVATAAT</sequence>
<evidence type="ECO:0000256" key="2">
    <source>
        <dbReference type="ARBA" id="ARBA00022618"/>
    </source>
</evidence>
<protein>
    <submittedName>
        <fullName evidence="6">SMC-Scp complex subunit ScpB</fullName>
    </submittedName>
</protein>
<evidence type="ECO:0000256" key="1">
    <source>
        <dbReference type="ARBA" id="ARBA00022490"/>
    </source>
</evidence>
<keyword evidence="1" id="KW-0963">Cytoplasm</keyword>
<dbReference type="RefSeq" id="WP_264323171.1">
    <property type="nucleotide sequence ID" value="NZ_JADEXQ010000002.1"/>
</dbReference>
<dbReference type="PANTHER" id="PTHR34298">
    <property type="entry name" value="SEGREGATION AND CONDENSATION PROTEIN B"/>
    <property type="match status" value="1"/>
</dbReference>
<comment type="caution">
    <text evidence="6">The sequence shown here is derived from an EMBL/GenBank/DDBJ whole genome shotgun (WGS) entry which is preliminary data.</text>
</comment>
<evidence type="ECO:0000256" key="3">
    <source>
        <dbReference type="ARBA" id="ARBA00022829"/>
    </source>
</evidence>
<feature type="region of interest" description="Disordered" evidence="5">
    <location>
        <begin position="168"/>
        <end position="236"/>
    </location>
</feature>
<dbReference type="InterPro" id="IPR036390">
    <property type="entry name" value="WH_DNA-bd_sf"/>
</dbReference>
<feature type="region of interest" description="Disordered" evidence="5">
    <location>
        <begin position="245"/>
        <end position="264"/>
    </location>
</feature>
<name>A0A928VHC6_9CYAN</name>
<dbReference type="InterPro" id="IPR005234">
    <property type="entry name" value="ScpB_csome_segregation"/>
</dbReference>
<evidence type="ECO:0000256" key="5">
    <source>
        <dbReference type="SAM" id="MobiDB-lite"/>
    </source>
</evidence>
<dbReference type="GO" id="GO:0051304">
    <property type="term" value="P:chromosome separation"/>
    <property type="evidence" value="ECO:0007669"/>
    <property type="project" value="InterPro"/>
</dbReference>
<dbReference type="NCBIfam" id="TIGR00281">
    <property type="entry name" value="SMC-Scp complex subunit ScpB"/>
    <property type="match status" value="1"/>
</dbReference>
<reference evidence="6" key="1">
    <citation type="submission" date="2020-10" db="EMBL/GenBank/DDBJ databases">
        <authorList>
            <person name="Castelo-Branco R."/>
            <person name="Eusebio N."/>
            <person name="Adriana R."/>
            <person name="Vieira A."/>
            <person name="Brugerolle De Fraissinette N."/>
            <person name="Rezende De Castro R."/>
            <person name="Schneider M.P."/>
            <person name="Vasconcelos V."/>
            <person name="Leao P.N."/>
        </authorList>
    </citation>
    <scope>NUCLEOTIDE SEQUENCE</scope>
    <source>
        <strain evidence="6">LEGE 11480</strain>
    </source>
</reference>
<feature type="compositionally biased region" description="Basic and acidic residues" evidence="5">
    <location>
        <begin position="199"/>
        <end position="217"/>
    </location>
</feature>
<dbReference type="Proteomes" id="UP000625316">
    <property type="component" value="Unassembled WGS sequence"/>
</dbReference>
<accession>A0A928VHC6</accession>
<dbReference type="Gene3D" id="1.10.10.10">
    <property type="entry name" value="Winged helix-like DNA-binding domain superfamily/Winged helix DNA-binding domain"/>
    <property type="match status" value="2"/>
</dbReference>
<keyword evidence="7" id="KW-1185">Reference proteome</keyword>
<keyword evidence="2" id="KW-0132">Cell division</keyword>
<dbReference type="GO" id="GO:0051301">
    <property type="term" value="P:cell division"/>
    <property type="evidence" value="ECO:0007669"/>
    <property type="project" value="UniProtKB-KW"/>
</dbReference>
<evidence type="ECO:0000256" key="4">
    <source>
        <dbReference type="ARBA" id="ARBA00023306"/>
    </source>
</evidence>
<feature type="compositionally biased region" description="Polar residues" evidence="5">
    <location>
        <begin position="255"/>
        <end position="264"/>
    </location>
</feature>
<organism evidence="6 7">
    <name type="scientific">Romeriopsis navalis LEGE 11480</name>
    <dbReference type="NCBI Taxonomy" id="2777977"/>
    <lineage>
        <taxon>Bacteria</taxon>
        <taxon>Bacillati</taxon>
        <taxon>Cyanobacteriota</taxon>
        <taxon>Cyanophyceae</taxon>
        <taxon>Leptolyngbyales</taxon>
        <taxon>Leptolyngbyaceae</taxon>
        <taxon>Romeriopsis</taxon>
        <taxon>Romeriopsis navalis</taxon>
    </lineage>
</organism>
<dbReference type="EMBL" id="JADEXQ010000002">
    <property type="protein sequence ID" value="MBE9028350.1"/>
    <property type="molecule type" value="Genomic_DNA"/>
</dbReference>